<proteinExistence type="inferred from homology"/>
<dbReference type="Proteomes" id="UP000525078">
    <property type="component" value="Unassembled WGS sequence"/>
</dbReference>
<comment type="caution">
    <text evidence="10">The sequence shown here is derived from an EMBL/GenBank/DDBJ whole genome shotgun (WGS) entry which is preliminary data.</text>
</comment>
<feature type="region of interest" description="Disordered" evidence="8">
    <location>
        <begin position="313"/>
        <end position="346"/>
    </location>
</feature>
<feature type="transmembrane region" description="Helical" evidence="9">
    <location>
        <begin position="178"/>
        <end position="202"/>
    </location>
</feature>
<evidence type="ECO:0000256" key="4">
    <source>
        <dbReference type="ARBA" id="ARBA00022449"/>
    </source>
</evidence>
<sequence>MAESVPPLDQYIDGVATRRPTTHTESKAEILIEVPNVHSSKNGEHSLPLLRLSFRLRPYLKQVFFTLQSQSQLCMAQIDSRNSNIFQLIRSHQLVRFSEKFARLPPVEELRTSRRYLQLRTPPYGVSVWLVTWVGMFFISHIGSLWLLHSVPKFFPLDMHLLLLKNSYVSQLKAMATYVGQVSVLSIIALFGAATPAIIMTVRKAVTLLLSYVIFTKPMTNQHGAGLLLISMGIIVKMVPENQIPSWSSVLDSAHGIFRRHVASVLNCNIEPLALMSHDGDRKDLWRFQEGKKNPGRSNHCEKNGAANVEQVGKKKPVGASSHSEKHVPDAKPFGGKISRGQKSKLKKMKEKYADQDEEERKIRMALLACFLIFRSVKVIRSAGNTNKKDTTESQNVDAAPTIVNKSDGRTEPKDFPITLAQKD</sequence>
<evidence type="ECO:0000256" key="7">
    <source>
        <dbReference type="ARBA" id="ARBA00023136"/>
    </source>
</evidence>
<comment type="similarity">
    <text evidence="2">Belongs to the nucleotide-sugar transporter family. UDP-galactose:UMP antiporter (TC 2.A.7.11) subfamily.</text>
</comment>
<accession>A0A7J6EXP6</accession>
<protein>
    <submittedName>
        <fullName evidence="10">Uncharacterized protein</fullName>
    </submittedName>
</protein>
<evidence type="ECO:0000313" key="13">
    <source>
        <dbReference type="Proteomes" id="UP000583929"/>
    </source>
</evidence>
<gene>
    <name evidence="10" type="ORF">F8388_020774</name>
    <name evidence="11" type="ORF">G4B88_020724</name>
</gene>
<keyword evidence="7 9" id="KW-0472">Membrane</keyword>
<evidence type="ECO:0000256" key="6">
    <source>
        <dbReference type="ARBA" id="ARBA00022989"/>
    </source>
</evidence>
<feature type="region of interest" description="Disordered" evidence="8">
    <location>
        <begin position="386"/>
        <end position="424"/>
    </location>
</feature>
<dbReference type="GO" id="GO:0005789">
    <property type="term" value="C:endoplasmic reticulum membrane"/>
    <property type="evidence" value="ECO:0007669"/>
    <property type="project" value="TreeGrafter"/>
</dbReference>
<evidence type="ECO:0000256" key="5">
    <source>
        <dbReference type="ARBA" id="ARBA00022692"/>
    </source>
</evidence>
<dbReference type="EMBL" id="JAATIQ010000037">
    <property type="protein sequence ID" value="KAF4396087.1"/>
    <property type="molecule type" value="Genomic_DNA"/>
</dbReference>
<dbReference type="AlphaFoldDB" id="A0A7J6EXP6"/>
<dbReference type="GO" id="GO:0046964">
    <property type="term" value="F:3'-phosphoadenosine 5'-phosphosulfate transmembrane transporter activity"/>
    <property type="evidence" value="ECO:0007669"/>
    <property type="project" value="TreeGrafter"/>
</dbReference>
<organism evidence="10 12">
    <name type="scientific">Cannabis sativa</name>
    <name type="common">Hemp</name>
    <name type="synonym">Marijuana</name>
    <dbReference type="NCBI Taxonomy" id="3483"/>
    <lineage>
        <taxon>Eukaryota</taxon>
        <taxon>Viridiplantae</taxon>
        <taxon>Streptophyta</taxon>
        <taxon>Embryophyta</taxon>
        <taxon>Tracheophyta</taxon>
        <taxon>Spermatophyta</taxon>
        <taxon>Magnoliopsida</taxon>
        <taxon>eudicotyledons</taxon>
        <taxon>Gunneridae</taxon>
        <taxon>Pentapetalae</taxon>
        <taxon>rosids</taxon>
        <taxon>fabids</taxon>
        <taxon>Rosales</taxon>
        <taxon>Cannabaceae</taxon>
        <taxon>Cannabis</taxon>
    </lineage>
</organism>
<dbReference type="GO" id="GO:0000139">
    <property type="term" value="C:Golgi membrane"/>
    <property type="evidence" value="ECO:0007669"/>
    <property type="project" value="TreeGrafter"/>
</dbReference>
<reference evidence="12 13" key="1">
    <citation type="journal article" date="2020" name="bioRxiv">
        <title>Sequence and annotation of 42 cannabis genomes reveals extensive copy number variation in cannabinoid synthesis and pathogen resistance genes.</title>
        <authorList>
            <person name="Mckernan K.J."/>
            <person name="Helbert Y."/>
            <person name="Kane L.T."/>
            <person name="Ebling H."/>
            <person name="Zhang L."/>
            <person name="Liu B."/>
            <person name="Eaton Z."/>
            <person name="Mclaughlin S."/>
            <person name="Kingan S."/>
            <person name="Baybayan P."/>
            <person name="Concepcion G."/>
            <person name="Jordan M."/>
            <person name="Riva A."/>
            <person name="Barbazuk W."/>
            <person name="Harkins T."/>
        </authorList>
    </citation>
    <scope>NUCLEOTIDE SEQUENCE [LARGE SCALE GENOMIC DNA]</scope>
    <source>
        <strain evidence="12 13">cv. Jamaican Lion 4</strain>
        <strain evidence="11">Father</strain>
        <strain evidence="10">Mother</strain>
        <tissue evidence="10">Leaf</tissue>
    </source>
</reference>
<name>A0A7J6EXP6_CANSA</name>
<keyword evidence="13" id="KW-1185">Reference proteome</keyword>
<keyword evidence="6 9" id="KW-1133">Transmembrane helix</keyword>
<dbReference type="InterPro" id="IPR013657">
    <property type="entry name" value="SCL35B1-4/HUT1"/>
</dbReference>
<keyword evidence="4" id="KW-0050">Antiport</keyword>
<dbReference type="Pfam" id="PF08449">
    <property type="entry name" value="UAA"/>
    <property type="match status" value="1"/>
</dbReference>
<dbReference type="Proteomes" id="UP000583929">
    <property type="component" value="Unassembled WGS sequence"/>
</dbReference>
<evidence type="ECO:0000256" key="2">
    <source>
        <dbReference type="ARBA" id="ARBA00008349"/>
    </source>
</evidence>
<feature type="transmembrane region" description="Helical" evidence="9">
    <location>
        <begin position="124"/>
        <end position="148"/>
    </location>
</feature>
<evidence type="ECO:0000256" key="9">
    <source>
        <dbReference type="SAM" id="Phobius"/>
    </source>
</evidence>
<evidence type="ECO:0000256" key="3">
    <source>
        <dbReference type="ARBA" id="ARBA00022448"/>
    </source>
</evidence>
<keyword evidence="5 9" id="KW-0812">Transmembrane</keyword>
<evidence type="ECO:0000256" key="8">
    <source>
        <dbReference type="SAM" id="MobiDB-lite"/>
    </source>
</evidence>
<dbReference type="PANTHER" id="PTHR10778:SF8">
    <property type="entry name" value="ADENOSINE 3'-PHOSPHO 5'-PHOSPHOSULFATE TRANSPORTER 2"/>
    <property type="match status" value="1"/>
</dbReference>
<dbReference type="EMBL" id="JAATIP010000177">
    <property type="protein sequence ID" value="KAF4363204.1"/>
    <property type="molecule type" value="Genomic_DNA"/>
</dbReference>
<keyword evidence="3" id="KW-0813">Transport</keyword>
<evidence type="ECO:0000313" key="10">
    <source>
        <dbReference type="EMBL" id="KAF4363204.1"/>
    </source>
</evidence>
<comment type="subcellular location">
    <subcellularLocation>
        <location evidence="1">Membrane</location>
        <topology evidence="1">Multi-pass membrane protein</topology>
    </subcellularLocation>
</comment>
<evidence type="ECO:0000313" key="11">
    <source>
        <dbReference type="EMBL" id="KAF4396087.1"/>
    </source>
</evidence>
<evidence type="ECO:0000313" key="12">
    <source>
        <dbReference type="Proteomes" id="UP000525078"/>
    </source>
</evidence>
<dbReference type="PANTHER" id="PTHR10778">
    <property type="entry name" value="SOLUTE CARRIER FAMILY 35 MEMBER B"/>
    <property type="match status" value="1"/>
</dbReference>
<evidence type="ECO:0000256" key="1">
    <source>
        <dbReference type="ARBA" id="ARBA00004141"/>
    </source>
</evidence>
<dbReference type="GO" id="GO:0015297">
    <property type="term" value="F:antiporter activity"/>
    <property type="evidence" value="ECO:0007669"/>
    <property type="project" value="UniProtKB-KW"/>
</dbReference>